<sequence length="445" mass="50470">MTQKTVREAALNILVRVGESGGYSNLLIHQSIEKDGLNSKDVALLTELVYGTLQRRDTLNFYLSPFVKRKVQPWVKWLLYMAIYQMQYLEKIPDHAIIHESVEMAKKKGHKGIGSFVNGVLRTVQREGLPSLESIEDPVERLAIETSHPKWLVERFVRWYGIDQAKSMCYRNLHTKEVSIRVQTLKITREEVIETLQKDGIEVERSKLSPQGIIIKKGNVFRHPLFKDYLTVQDESSMLVGEMMDVQAGMLVLDACSAPGGKTTHIAEKMGNVGEIHAYDLHEKKTKLVEQKAEELGLTIVEAKQGDSRRLGEIYDGETFDRILLDAPCSGLGVLRGKPDIKYQKSEQDIVNLSKIQRELLEAVSPLLKSGGKMVYSTCTVDKEENEQLIQTFLEDHSEYELDKAFQQELPEVCQGLPGLSDLGLQLFPHDLNTDGFFLTRLVKK</sequence>
<comment type="function">
    <text evidence="1">Specifically methylates the cytosine at position 967 (m5C967) of 16S rRNA.</text>
</comment>
<evidence type="ECO:0000256" key="5">
    <source>
        <dbReference type="ARBA" id="ARBA00022490"/>
    </source>
</evidence>
<evidence type="ECO:0000256" key="2">
    <source>
        <dbReference type="ARBA" id="ARBA00004496"/>
    </source>
</evidence>
<proteinExistence type="inferred from homology"/>
<dbReference type="NCBIfam" id="NF011494">
    <property type="entry name" value="PRK14902.1"/>
    <property type="match status" value="1"/>
</dbReference>
<keyword evidence="8 14" id="KW-0808">Transferase</keyword>
<feature type="domain" description="SAM-dependent MTase RsmB/NOP-type" evidence="15">
    <location>
        <begin position="168"/>
        <end position="445"/>
    </location>
</feature>
<dbReference type="InterPro" id="IPR049560">
    <property type="entry name" value="MeTrfase_RsmB-F_NOP2_cat"/>
</dbReference>
<evidence type="ECO:0000256" key="6">
    <source>
        <dbReference type="ARBA" id="ARBA00022552"/>
    </source>
</evidence>
<gene>
    <name evidence="16" type="ORF">HNQ94_001419</name>
</gene>
<dbReference type="SUPFAM" id="SSF53335">
    <property type="entry name" value="S-adenosyl-L-methionine-dependent methyltransferases"/>
    <property type="match status" value="1"/>
</dbReference>
<feature type="binding site" evidence="14">
    <location>
        <position position="326"/>
    </location>
    <ligand>
        <name>S-adenosyl-L-methionine</name>
        <dbReference type="ChEBI" id="CHEBI:59789"/>
    </ligand>
</feature>
<evidence type="ECO:0000256" key="1">
    <source>
        <dbReference type="ARBA" id="ARBA00002724"/>
    </source>
</evidence>
<evidence type="ECO:0000313" key="16">
    <source>
        <dbReference type="EMBL" id="MBB6452973.1"/>
    </source>
</evidence>
<dbReference type="CDD" id="cd02440">
    <property type="entry name" value="AdoMet_MTases"/>
    <property type="match status" value="1"/>
</dbReference>
<dbReference type="Gene3D" id="1.10.940.10">
    <property type="entry name" value="NusB-like"/>
    <property type="match status" value="1"/>
</dbReference>
<reference evidence="16 17" key="1">
    <citation type="submission" date="2020-08" db="EMBL/GenBank/DDBJ databases">
        <title>Genomic Encyclopedia of Type Strains, Phase IV (KMG-IV): sequencing the most valuable type-strain genomes for metagenomic binning, comparative biology and taxonomic classification.</title>
        <authorList>
            <person name="Goeker M."/>
        </authorList>
    </citation>
    <scope>NUCLEOTIDE SEQUENCE [LARGE SCALE GENOMIC DNA]</scope>
    <source>
        <strain evidence="16 17">DSM 19612</strain>
    </source>
</reference>
<evidence type="ECO:0000256" key="14">
    <source>
        <dbReference type="PROSITE-ProRule" id="PRU01023"/>
    </source>
</evidence>
<keyword evidence="7 14" id="KW-0489">Methyltransferase</keyword>
<dbReference type="InterPro" id="IPR023267">
    <property type="entry name" value="RCMT"/>
</dbReference>
<name>A0A841Q3L8_9BACI</name>
<dbReference type="InterPro" id="IPR029063">
    <property type="entry name" value="SAM-dependent_MTases_sf"/>
</dbReference>
<dbReference type="PANTHER" id="PTHR22807:SF53">
    <property type="entry name" value="RIBOSOMAL RNA SMALL SUBUNIT METHYLTRANSFERASE B-RELATED"/>
    <property type="match status" value="1"/>
</dbReference>
<accession>A0A841Q3L8</accession>
<organism evidence="16 17">
    <name type="scientific">Salirhabdus euzebyi</name>
    <dbReference type="NCBI Taxonomy" id="394506"/>
    <lineage>
        <taxon>Bacteria</taxon>
        <taxon>Bacillati</taxon>
        <taxon>Bacillota</taxon>
        <taxon>Bacilli</taxon>
        <taxon>Bacillales</taxon>
        <taxon>Bacillaceae</taxon>
        <taxon>Salirhabdus</taxon>
    </lineage>
</organism>
<evidence type="ECO:0000256" key="12">
    <source>
        <dbReference type="ARBA" id="ARBA00031088"/>
    </source>
</evidence>
<evidence type="ECO:0000256" key="11">
    <source>
        <dbReference type="ARBA" id="ARBA00030399"/>
    </source>
</evidence>
<dbReference type="Pfam" id="PF01189">
    <property type="entry name" value="Methyltr_RsmB-F"/>
    <property type="match status" value="1"/>
</dbReference>
<evidence type="ECO:0000256" key="9">
    <source>
        <dbReference type="ARBA" id="ARBA00022691"/>
    </source>
</evidence>
<protein>
    <recommendedName>
        <fullName evidence="4">16S rRNA (cytosine(967)-C(5))-methyltransferase</fullName>
        <ecNumber evidence="4">2.1.1.176</ecNumber>
    </recommendedName>
    <alternativeName>
        <fullName evidence="11">16S rRNA m5C967 methyltransferase</fullName>
    </alternativeName>
    <alternativeName>
        <fullName evidence="12">rRNA (cytosine-C(5)-)-methyltransferase RsmB</fullName>
    </alternativeName>
</protein>
<dbReference type="InterPro" id="IPR004573">
    <property type="entry name" value="rRNA_ssu_MeTfrase_B"/>
</dbReference>
<evidence type="ECO:0000256" key="3">
    <source>
        <dbReference type="ARBA" id="ARBA00007494"/>
    </source>
</evidence>
<dbReference type="Gene3D" id="3.40.50.150">
    <property type="entry name" value="Vaccinia Virus protein VP39"/>
    <property type="match status" value="1"/>
</dbReference>
<dbReference type="Pfam" id="PF22458">
    <property type="entry name" value="RsmF-B_ferredox"/>
    <property type="match status" value="1"/>
</dbReference>
<keyword evidence="5" id="KW-0963">Cytoplasm</keyword>
<dbReference type="FunFam" id="3.30.70.1170:FF:000003">
    <property type="entry name" value="16S rRNA (Cytosine(967)-C(5))-methyltransferase RsmB"/>
    <property type="match status" value="1"/>
</dbReference>
<dbReference type="SUPFAM" id="SSF48013">
    <property type="entry name" value="NusB-like"/>
    <property type="match status" value="1"/>
</dbReference>
<dbReference type="Proteomes" id="UP000581688">
    <property type="component" value="Unassembled WGS sequence"/>
</dbReference>
<feature type="binding site" evidence="14">
    <location>
        <begin position="256"/>
        <end position="262"/>
    </location>
    <ligand>
        <name>S-adenosyl-L-methionine</name>
        <dbReference type="ChEBI" id="CHEBI:59789"/>
    </ligand>
</feature>
<comment type="caution">
    <text evidence="16">The sequence shown here is derived from an EMBL/GenBank/DDBJ whole genome shotgun (WGS) entry which is preliminary data.</text>
</comment>
<evidence type="ECO:0000256" key="4">
    <source>
        <dbReference type="ARBA" id="ARBA00012140"/>
    </source>
</evidence>
<dbReference type="InterPro" id="IPR035926">
    <property type="entry name" value="NusB-like_sf"/>
</dbReference>
<dbReference type="Gene3D" id="3.30.70.1170">
    <property type="entry name" value="Sun protein, domain 3"/>
    <property type="match status" value="1"/>
</dbReference>
<dbReference type="PRINTS" id="PR02008">
    <property type="entry name" value="RCMTFAMILY"/>
</dbReference>
<evidence type="ECO:0000313" key="17">
    <source>
        <dbReference type="Proteomes" id="UP000581688"/>
    </source>
</evidence>
<dbReference type="EMBL" id="JACHGH010000003">
    <property type="protein sequence ID" value="MBB6452973.1"/>
    <property type="molecule type" value="Genomic_DNA"/>
</dbReference>
<dbReference type="PROSITE" id="PS01153">
    <property type="entry name" value="NOL1_NOP2_SUN"/>
    <property type="match status" value="1"/>
</dbReference>
<dbReference type="GO" id="GO:0008649">
    <property type="term" value="F:rRNA methyltransferase activity"/>
    <property type="evidence" value="ECO:0007669"/>
    <property type="project" value="InterPro"/>
</dbReference>
<dbReference type="InterPro" id="IPR054728">
    <property type="entry name" value="RsmB-like_ferredoxin"/>
</dbReference>
<dbReference type="AlphaFoldDB" id="A0A841Q3L8"/>
<feature type="binding site" evidence="14">
    <location>
        <position position="307"/>
    </location>
    <ligand>
        <name>S-adenosyl-L-methionine</name>
        <dbReference type="ChEBI" id="CHEBI:59789"/>
    </ligand>
</feature>
<evidence type="ECO:0000259" key="15">
    <source>
        <dbReference type="PROSITE" id="PS51686"/>
    </source>
</evidence>
<evidence type="ECO:0000256" key="8">
    <source>
        <dbReference type="ARBA" id="ARBA00022679"/>
    </source>
</evidence>
<dbReference type="FunFam" id="1.10.940.10:FF:000006">
    <property type="entry name" value="16S rRNA (Cytosine(967)-C(5))-methyltransferase RsmB"/>
    <property type="match status" value="1"/>
</dbReference>
<feature type="binding site" evidence="14">
    <location>
        <position position="280"/>
    </location>
    <ligand>
        <name>S-adenosyl-L-methionine</name>
        <dbReference type="ChEBI" id="CHEBI:59789"/>
    </ligand>
</feature>
<dbReference type="GO" id="GO:0005737">
    <property type="term" value="C:cytoplasm"/>
    <property type="evidence" value="ECO:0007669"/>
    <property type="project" value="UniProtKB-SubCell"/>
</dbReference>
<dbReference type="RefSeq" id="WP_174495505.1">
    <property type="nucleotide sequence ID" value="NZ_CADDWK010000003.1"/>
</dbReference>
<dbReference type="NCBIfam" id="TIGR00563">
    <property type="entry name" value="rsmB"/>
    <property type="match status" value="1"/>
</dbReference>
<dbReference type="InterPro" id="IPR006027">
    <property type="entry name" value="NusB_RsmB_TIM44"/>
</dbReference>
<dbReference type="PANTHER" id="PTHR22807">
    <property type="entry name" value="NOP2 YEAST -RELATED NOL1/NOP2/FMU SUN DOMAIN-CONTAINING"/>
    <property type="match status" value="1"/>
</dbReference>
<dbReference type="PROSITE" id="PS51686">
    <property type="entry name" value="SAM_MT_RSMB_NOP"/>
    <property type="match status" value="1"/>
</dbReference>
<dbReference type="GO" id="GO:0003723">
    <property type="term" value="F:RNA binding"/>
    <property type="evidence" value="ECO:0007669"/>
    <property type="project" value="UniProtKB-UniRule"/>
</dbReference>
<feature type="active site" description="Nucleophile" evidence="14">
    <location>
        <position position="379"/>
    </location>
</feature>
<evidence type="ECO:0000256" key="7">
    <source>
        <dbReference type="ARBA" id="ARBA00022603"/>
    </source>
</evidence>
<dbReference type="FunFam" id="3.40.50.150:FF:000022">
    <property type="entry name" value="Ribosomal RNA small subunit methyltransferase B"/>
    <property type="match status" value="1"/>
</dbReference>
<evidence type="ECO:0000256" key="10">
    <source>
        <dbReference type="ARBA" id="ARBA00022884"/>
    </source>
</evidence>
<comment type="subcellular location">
    <subcellularLocation>
        <location evidence="2">Cytoplasm</location>
    </subcellularLocation>
</comment>
<keyword evidence="9 14" id="KW-0949">S-adenosyl-L-methionine</keyword>
<comment type="catalytic activity">
    <reaction evidence="13">
        <text>cytidine(967) in 16S rRNA + S-adenosyl-L-methionine = 5-methylcytidine(967) in 16S rRNA + S-adenosyl-L-homocysteine + H(+)</text>
        <dbReference type="Rhea" id="RHEA:42748"/>
        <dbReference type="Rhea" id="RHEA-COMP:10219"/>
        <dbReference type="Rhea" id="RHEA-COMP:10220"/>
        <dbReference type="ChEBI" id="CHEBI:15378"/>
        <dbReference type="ChEBI" id="CHEBI:57856"/>
        <dbReference type="ChEBI" id="CHEBI:59789"/>
        <dbReference type="ChEBI" id="CHEBI:74483"/>
        <dbReference type="ChEBI" id="CHEBI:82748"/>
        <dbReference type="EC" id="2.1.1.176"/>
    </reaction>
</comment>
<keyword evidence="6" id="KW-0698">rRNA processing</keyword>
<comment type="similarity">
    <text evidence="3 14">Belongs to the class I-like SAM-binding methyltransferase superfamily. RsmB/NOP family.</text>
</comment>
<dbReference type="GO" id="GO:0006355">
    <property type="term" value="P:regulation of DNA-templated transcription"/>
    <property type="evidence" value="ECO:0007669"/>
    <property type="project" value="InterPro"/>
</dbReference>
<dbReference type="InterPro" id="IPR001678">
    <property type="entry name" value="MeTrfase_RsmB-F_NOP2_dom"/>
</dbReference>
<evidence type="ECO:0000256" key="13">
    <source>
        <dbReference type="ARBA" id="ARBA00047283"/>
    </source>
</evidence>
<dbReference type="InterPro" id="IPR018314">
    <property type="entry name" value="RsmB/NOL1/NOP2-like_CS"/>
</dbReference>
<keyword evidence="17" id="KW-1185">Reference proteome</keyword>
<keyword evidence="10 14" id="KW-0694">RNA-binding</keyword>
<dbReference type="EC" id="2.1.1.176" evidence="4"/>
<dbReference type="Pfam" id="PF01029">
    <property type="entry name" value="NusB"/>
    <property type="match status" value="1"/>
</dbReference>